<dbReference type="CDD" id="cd00130">
    <property type="entry name" value="PAS"/>
    <property type="match status" value="1"/>
</dbReference>
<evidence type="ECO:0000313" key="3">
    <source>
        <dbReference type="EMBL" id="AJP49055.1"/>
    </source>
</evidence>
<sequence length="149" mass="16465">MNLYQAMIEQTADAFILSDLEGCIQLWNHGAELVFGFSAKDVIGQSLDIIIPEHLRQAHWIGFHKAVAAGRMSLGDQVMTTRFLHKDGSKGYVDMRFSLIKDDTDQLMGVLATARDSTARYLAERTLRARLAELAPANESKPASAATNK</sequence>
<dbReference type="Pfam" id="PF00989">
    <property type="entry name" value="PAS"/>
    <property type="match status" value="1"/>
</dbReference>
<keyword evidence="3" id="KW-0418">Kinase</keyword>
<dbReference type="Proteomes" id="UP000061603">
    <property type="component" value="Chromosome"/>
</dbReference>
<dbReference type="EMBL" id="CP010554">
    <property type="protein sequence ID" value="AJP49055.1"/>
    <property type="molecule type" value="Genomic_DNA"/>
</dbReference>
<dbReference type="AlphaFoldDB" id="A0A0C5JB24"/>
<evidence type="ECO:0000259" key="1">
    <source>
        <dbReference type="PROSITE" id="PS50112"/>
    </source>
</evidence>
<dbReference type="STRING" id="1565605.PG1C_12675"/>
<evidence type="ECO:0000259" key="2">
    <source>
        <dbReference type="PROSITE" id="PS50113"/>
    </source>
</evidence>
<dbReference type="SMART" id="SM00086">
    <property type="entry name" value="PAC"/>
    <property type="match status" value="1"/>
</dbReference>
<gene>
    <name evidence="3" type="ORF">PG1C_12675</name>
</gene>
<dbReference type="InterPro" id="IPR000014">
    <property type="entry name" value="PAS"/>
</dbReference>
<dbReference type="PROSITE" id="PS50112">
    <property type="entry name" value="PAS"/>
    <property type="match status" value="1"/>
</dbReference>
<dbReference type="InterPro" id="IPR000700">
    <property type="entry name" value="PAS-assoc_C"/>
</dbReference>
<dbReference type="PROSITE" id="PS50113">
    <property type="entry name" value="PAC"/>
    <property type="match status" value="1"/>
</dbReference>
<feature type="domain" description="PAC" evidence="2">
    <location>
        <begin position="77"/>
        <end position="129"/>
    </location>
</feature>
<reference evidence="3 4" key="1">
    <citation type="journal article" date="2015" name="Genome Announc.">
        <title>Complete Genome Sequence of a Novel Bacterium within the Family Rhodocyclaceae That Degrades Polycyclic Aromatic Hydrocarbons.</title>
        <authorList>
            <person name="Singleton D.R."/>
            <person name="Dickey A.N."/>
            <person name="Scholl E.H."/>
            <person name="Wright F.A."/>
            <person name="Aitken M.D."/>
        </authorList>
    </citation>
    <scope>NUCLEOTIDE SEQUENCE [LARGE SCALE GENOMIC DNA]</scope>
    <source>
        <strain evidence="4">PG1-Ca6</strain>
    </source>
</reference>
<organism evidence="3 4">
    <name type="scientific">Rugosibacter aromaticivorans</name>
    <dbReference type="NCBI Taxonomy" id="1565605"/>
    <lineage>
        <taxon>Bacteria</taxon>
        <taxon>Pseudomonadati</taxon>
        <taxon>Pseudomonadota</taxon>
        <taxon>Betaproteobacteria</taxon>
        <taxon>Nitrosomonadales</taxon>
        <taxon>Sterolibacteriaceae</taxon>
        <taxon>Rugosibacter</taxon>
    </lineage>
</organism>
<proteinExistence type="predicted"/>
<accession>A0A0C5JB24</accession>
<dbReference type="InterPro" id="IPR013767">
    <property type="entry name" value="PAS_fold"/>
</dbReference>
<dbReference type="InterPro" id="IPR035965">
    <property type="entry name" value="PAS-like_dom_sf"/>
</dbReference>
<keyword evidence="3" id="KW-0808">Transferase</keyword>
<dbReference type="SMART" id="SM00091">
    <property type="entry name" value="PAS"/>
    <property type="match status" value="1"/>
</dbReference>
<dbReference type="GO" id="GO:0006355">
    <property type="term" value="P:regulation of DNA-templated transcription"/>
    <property type="evidence" value="ECO:0007669"/>
    <property type="project" value="InterPro"/>
</dbReference>
<dbReference type="HOGENOM" id="CLU_144643_0_0_4"/>
<feature type="domain" description="PAS" evidence="1">
    <location>
        <begin position="1"/>
        <end position="70"/>
    </location>
</feature>
<dbReference type="InterPro" id="IPR001610">
    <property type="entry name" value="PAC"/>
</dbReference>
<dbReference type="KEGG" id="rbu:PG1C_12675"/>
<dbReference type="Gene3D" id="3.30.450.20">
    <property type="entry name" value="PAS domain"/>
    <property type="match status" value="1"/>
</dbReference>
<keyword evidence="4" id="KW-1185">Reference proteome</keyword>
<dbReference type="NCBIfam" id="TIGR00229">
    <property type="entry name" value="sensory_box"/>
    <property type="match status" value="1"/>
</dbReference>
<dbReference type="RefSeq" id="WP_202635145.1">
    <property type="nucleotide sequence ID" value="NZ_CP010554.1"/>
</dbReference>
<dbReference type="SUPFAM" id="SSF55785">
    <property type="entry name" value="PYP-like sensor domain (PAS domain)"/>
    <property type="match status" value="1"/>
</dbReference>
<evidence type="ECO:0000313" key="4">
    <source>
        <dbReference type="Proteomes" id="UP000061603"/>
    </source>
</evidence>
<protein>
    <submittedName>
        <fullName evidence="3">Histidine kinase</fullName>
    </submittedName>
</protein>
<name>A0A0C5JB24_9PROT</name>
<dbReference type="GO" id="GO:0016301">
    <property type="term" value="F:kinase activity"/>
    <property type="evidence" value="ECO:0007669"/>
    <property type="project" value="UniProtKB-KW"/>
</dbReference>